<dbReference type="EMBL" id="JAAMPC010000014">
    <property type="protein sequence ID" value="KAG2267174.1"/>
    <property type="molecule type" value="Genomic_DNA"/>
</dbReference>
<reference evidence="1 2" key="1">
    <citation type="submission" date="2020-02" db="EMBL/GenBank/DDBJ databases">
        <authorList>
            <person name="Ma Q."/>
            <person name="Huang Y."/>
            <person name="Song X."/>
            <person name="Pei D."/>
        </authorList>
    </citation>
    <scope>NUCLEOTIDE SEQUENCE [LARGE SCALE GENOMIC DNA]</scope>
    <source>
        <strain evidence="1">Sxm20200214</strain>
        <tissue evidence="1">Leaf</tissue>
    </source>
</reference>
<keyword evidence="2" id="KW-1185">Reference proteome</keyword>
<comment type="caution">
    <text evidence="1">The sequence shown here is derived from an EMBL/GenBank/DDBJ whole genome shotgun (WGS) entry which is preliminary data.</text>
</comment>
<sequence>MSQQDILRFEEAGKIVRVFKRYGLKDTEIDANGDGDVLVLLDLRPDDSFMKQIVNRVQKLRKKSGLEPTDFVEVYIESLDVSVLQQVLSSQDQYIKDTIGSSLLPSTLMPSHALILSYESFQNVSKLSFKISLVKFNKGALSSVTTCVEREQLLRTQSPMSHRPNNYNLRITQLKTIVIYKL</sequence>
<dbReference type="GO" id="GO:0006428">
    <property type="term" value="P:isoleucyl-tRNA aminoacylation"/>
    <property type="evidence" value="ECO:0007669"/>
    <property type="project" value="TreeGrafter"/>
</dbReference>
<dbReference type="InterPro" id="IPR023586">
    <property type="entry name" value="Ile-tRNA-ligase_type2"/>
</dbReference>
<organism evidence="1 2">
    <name type="scientific">Brassica carinata</name>
    <name type="common">Ethiopian mustard</name>
    <name type="synonym">Abyssinian cabbage</name>
    <dbReference type="NCBI Taxonomy" id="52824"/>
    <lineage>
        <taxon>Eukaryota</taxon>
        <taxon>Viridiplantae</taxon>
        <taxon>Streptophyta</taxon>
        <taxon>Embryophyta</taxon>
        <taxon>Tracheophyta</taxon>
        <taxon>Spermatophyta</taxon>
        <taxon>Magnoliopsida</taxon>
        <taxon>eudicotyledons</taxon>
        <taxon>Gunneridae</taxon>
        <taxon>Pentapetalae</taxon>
        <taxon>rosids</taxon>
        <taxon>malvids</taxon>
        <taxon>Brassicales</taxon>
        <taxon>Brassicaceae</taxon>
        <taxon>Brassiceae</taxon>
        <taxon>Brassica</taxon>
    </lineage>
</organism>
<dbReference type="OrthoDB" id="1707677at2759"/>
<dbReference type="Proteomes" id="UP000886595">
    <property type="component" value="Unassembled WGS sequence"/>
</dbReference>
<name>A0A8X7QGR4_BRACI</name>
<gene>
    <name evidence="1" type="ORF">Bca52824_074253</name>
</gene>
<dbReference type="AlphaFoldDB" id="A0A8X7QGR4"/>
<accession>A0A8X7QGR4</accession>
<proteinExistence type="predicted"/>
<dbReference type="PANTHER" id="PTHR42780:SF2">
    <property type="entry name" value="ISOLEUCINE--TRNA LIGASE"/>
    <property type="match status" value="1"/>
</dbReference>
<dbReference type="PANTHER" id="PTHR42780">
    <property type="entry name" value="SOLEUCYL-TRNA SYNTHETASE"/>
    <property type="match status" value="1"/>
</dbReference>
<evidence type="ECO:0000313" key="1">
    <source>
        <dbReference type="EMBL" id="KAG2267174.1"/>
    </source>
</evidence>
<dbReference type="GO" id="GO:0004822">
    <property type="term" value="F:isoleucine-tRNA ligase activity"/>
    <property type="evidence" value="ECO:0007669"/>
    <property type="project" value="InterPro"/>
</dbReference>
<protein>
    <submittedName>
        <fullName evidence="1">Uncharacterized protein</fullName>
    </submittedName>
</protein>
<evidence type="ECO:0000313" key="2">
    <source>
        <dbReference type="Proteomes" id="UP000886595"/>
    </source>
</evidence>